<dbReference type="InterPro" id="IPR051468">
    <property type="entry name" value="Fungal_SecMetab_SDRs"/>
</dbReference>
<comment type="caution">
    <text evidence="3">The sequence shown here is derived from an EMBL/GenBank/DDBJ whole genome shotgun (WGS) entry which is preliminary data.</text>
</comment>
<dbReference type="Proteomes" id="UP000256690">
    <property type="component" value="Unassembled WGS sequence"/>
</dbReference>
<evidence type="ECO:0000313" key="3">
    <source>
        <dbReference type="EMBL" id="RDW68721.1"/>
    </source>
</evidence>
<organism evidence="3 4">
    <name type="scientific">Aspergillus mulundensis</name>
    <dbReference type="NCBI Taxonomy" id="1810919"/>
    <lineage>
        <taxon>Eukaryota</taxon>
        <taxon>Fungi</taxon>
        <taxon>Dikarya</taxon>
        <taxon>Ascomycota</taxon>
        <taxon>Pezizomycotina</taxon>
        <taxon>Eurotiomycetes</taxon>
        <taxon>Eurotiomycetidae</taxon>
        <taxon>Eurotiales</taxon>
        <taxon>Aspergillaceae</taxon>
        <taxon>Aspergillus</taxon>
        <taxon>Aspergillus subgen. Nidulantes</taxon>
    </lineage>
</organism>
<dbReference type="GO" id="GO:0016491">
    <property type="term" value="F:oxidoreductase activity"/>
    <property type="evidence" value="ECO:0007669"/>
    <property type="project" value="TreeGrafter"/>
</dbReference>
<name>A0A3D8R466_9EURO</name>
<evidence type="ECO:0000313" key="4">
    <source>
        <dbReference type="Proteomes" id="UP000256690"/>
    </source>
</evidence>
<dbReference type="GO" id="GO:0005737">
    <property type="term" value="C:cytoplasm"/>
    <property type="evidence" value="ECO:0007669"/>
    <property type="project" value="TreeGrafter"/>
</dbReference>
<dbReference type="EMBL" id="PVWQ01000011">
    <property type="protein sequence ID" value="RDW68721.1"/>
    <property type="molecule type" value="Genomic_DNA"/>
</dbReference>
<evidence type="ECO:0008006" key="5">
    <source>
        <dbReference type="Google" id="ProtNLM"/>
    </source>
</evidence>
<dbReference type="PRINTS" id="PR00080">
    <property type="entry name" value="SDRFAMILY"/>
</dbReference>
<evidence type="ECO:0000256" key="2">
    <source>
        <dbReference type="RuleBase" id="RU000363"/>
    </source>
</evidence>
<dbReference type="PANTHER" id="PTHR43544:SF36">
    <property type="entry name" value="CHAIN OXIDOREDUCTASE (CSGA), PUTATIVE (AFU_ORTHOLOGUE AFUA_4G00910)-RELATED"/>
    <property type="match status" value="1"/>
</dbReference>
<keyword evidence="4" id="KW-1185">Reference proteome</keyword>
<proteinExistence type="inferred from homology"/>
<evidence type="ECO:0000256" key="1">
    <source>
        <dbReference type="ARBA" id="ARBA00006484"/>
    </source>
</evidence>
<reference evidence="3 4" key="1">
    <citation type="journal article" date="2018" name="IMA Fungus">
        <title>IMA Genome-F 9: Draft genome sequence of Annulohypoxylon stygium, Aspergillus mulundensis, Berkeleyomyces basicola (syn. Thielaviopsis basicola), Ceratocystis smalleyi, two Cercospora beticola strains, Coleophoma cylindrospora, Fusarium fracticaudum, Phialophora cf. hyalina, and Morchella septimelata.</title>
        <authorList>
            <person name="Wingfield B.D."/>
            <person name="Bills G.F."/>
            <person name="Dong Y."/>
            <person name="Huang W."/>
            <person name="Nel W.J."/>
            <person name="Swalarsk-Parry B.S."/>
            <person name="Vaghefi N."/>
            <person name="Wilken P.M."/>
            <person name="An Z."/>
            <person name="de Beer Z.W."/>
            <person name="De Vos L."/>
            <person name="Chen L."/>
            <person name="Duong T.A."/>
            <person name="Gao Y."/>
            <person name="Hammerbacher A."/>
            <person name="Kikkert J.R."/>
            <person name="Li Y."/>
            <person name="Li H."/>
            <person name="Li K."/>
            <person name="Li Q."/>
            <person name="Liu X."/>
            <person name="Ma X."/>
            <person name="Naidoo K."/>
            <person name="Pethybridge S.J."/>
            <person name="Sun J."/>
            <person name="Steenkamp E.T."/>
            <person name="van der Nest M.A."/>
            <person name="van Wyk S."/>
            <person name="Wingfield M.J."/>
            <person name="Xiong C."/>
            <person name="Yue Q."/>
            <person name="Zhang X."/>
        </authorList>
    </citation>
    <scope>NUCLEOTIDE SEQUENCE [LARGE SCALE GENOMIC DNA]</scope>
    <source>
        <strain evidence="3 4">DSM 5745</strain>
    </source>
</reference>
<dbReference type="OrthoDB" id="7289984at2759"/>
<sequence length="253" mass="27267">MTSYLITGASRGLGLAIATELAALPESEASIIFATTRQHNPGSLKDLAVSTSGRVVPVQLDPNDPESLSAAVKLVEDRLQGKGLDVLVNNAGTQPVTDGKVEMADDLTETFHVNVTLTHYVTRAFLPLLRKGEHKMISNISSTVGSIAQAPKYQMSPTHAYKVSKAAMNMLTIQYALQYADEGFSVFAISPGWLKTELGGSYADLPVEVGAKEVVRYIRSGGRDLNGRFLNIHVPGWENAPGPNQYDGKDVPW</sequence>
<comment type="similarity">
    <text evidence="1 2">Belongs to the short-chain dehydrogenases/reductases (SDR) family.</text>
</comment>
<dbReference type="GeneID" id="38118851"/>
<dbReference type="RefSeq" id="XP_026600510.1">
    <property type="nucleotide sequence ID" value="XM_026750497.1"/>
</dbReference>
<dbReference type="PRINTS" id="PR00081">
    <property type="entry name" value="GDHRDH"/>
</dbReference>
<dbReference type="InterPro" id="IPR002347">
    <property type="entry name" value="SDR_fam"/>
</dbReference>
<protein>
    <recommendedName>
        <fullName evidence="5">Short chain oxidoreductase</fullName>
    </recommendedName>
</protein>
<dbReference type="InterPro" id="IPR036291">
    <property type="entry name" value="NAD(P)-bd_dom_sf"/>
</dbReference>
<gene>
    <name evidence="3" type="ORF">DSM5745_08481</name>
</gene>
<dbReference type="Gene3D" id="3.40.50.720">
    <property type="entry name" value="NAD(P)-binding Rossmann-like Domain"/>
    <property type="match status" value="1"/>
</dbReference>
<dbReference type="PANTHER" id="PTHR43544">
    <property type="entry name" value="SHORT-CHAIN DEHYDROGENASE/REDUCTASE"/>
    <property type="match status" value="1"/>
</dbReference>
<dbReference type="SUPFAM" id="SSF51735">
    <property type="entry name" value="NAD(P)-binding Rossmann-fold domains"/>
    <property type="match status" value="1"/>
</dbReference>
<dbReference type="Pfam" id="PF00106">
    <property type="entry name" value="adh_short"/>
    <property type="match status" value="1"/>
</dbReference>
<accession>A0A3D8R466</accession>
<dbReference type="AlphaFoldDB" id="A0A3D8R466"/>